<sequence>MNWLHSLLGRDETPEERARQRLPHWSAWLKPIADAAPCGEDLSHDDEFLALKEEVTRLSGMDTALALTHAETLLKTRGKDLRVAAYYACARLRRDGVAGLADGLELVAALLERYPDTVWPHQPARRRSALEWMASERFTDRLAQLPNDDNDAWERAAATLLLLQSLTAGSAAEPLRLAALGHSLQQRLQPAAVIAARPTPPPAAPPANVGEVSSWRELQEQARRMTVFLRRQPEGQAAALRLLRAVRWEALAALPPGDAEGRTRLPPPRAELRQQLKRQLLQQQWPDLREQAELAFAEGANHWWLDLQHYAWLAHQHGGEIAAPLADLVRDDALRLCQRLPGIEQLRFSDGSPFAEDATLEWLTLWRQPEAAAAPEAGTRADWAESETQAHAIAAQQGLPAAFAWVQALPALAGGRERCLRHLLLARLAERHGRAEMAIHLLEALLCQADDHQLEAWEPELAFELQAQLARLLRQRLLRKDSDRAGLSQRLERLSARLAALDPARALTGVQP</sequence>
<accession>A0ABV8ZZG1</accession>
<dbReference type="NCBIfam" id="TIGR03362">
    <property type="entry name" value="VI_chp_7"/>
    <property type="match status" value="1"/>
</dbReference>
<comment type="caution">
    <text evidence="2">The sequence shown here is derived from an EMBL/GenBank/DDBJ whole genome shotgun (WGS) entry which is preliminary data.</text>
</comment>
<dbReference type="Pfam" id="PF06812">
    <property type="entry name" value="ImpA_N"/>
    <property type="match status" value="1"/>
</dbReference>
<reference evidence="3" key="1">
    <citation type="journal article" date="2019" name="Int. J. Syst. Evol. Microbiol.">
        <title>The Global Catalogue of Microorganisms (GCM) 10K type strain sequencing project: providing services to taxonomists for standard genome sequencing and annotation.</title>
        <authorList>
            <consortium name="The Broad Institute Genomics Platform"/>
            <consortium name="The Broad Institute Genome Sequencing Center for Infectious Disease"/>
            <person name="Wu L."/>
            <person name="Ma J."/>
        </authorList>
    </citation>
    <scope>NUCLEOTIDE SEQUENCE [LARGE SCALE GENOMIC DNA]</scope>
    <source>
        <strain evidence="3">CGMCC 4.7608</strain>
    </source>
</reference>
<gene>
    <name evidence="2" type="primary">tssA</name>
    <name evidence="2" type="ORF">ACFO0R_22405</name>
</gene>
<dbReference type="EMBL" id="JBHSEK010000027">
    <property type="protein sequence ID" value="MFC4492372.1"/>
    <property type="molecule type" value="Genomic_DNA"/>
</dbReference>
<dbReference type="Pfam" id="PF16989">
    <property type="entry name" value="T6SS_VasJ"/>
    <property type="match status" value="1"/>
</dbReference>
<evidence type="ECO:0000259" key="1">
    <source>
        <dbReference type="Pfam" id="PF06812"/>
    </source>
</evidence>
<dbReference type="Proteomes" id="UP001595999">
    <property type="component" value="Unassembled WGS sequence"/>
</dbReference>
<name>A0ABV8ZZG1_9NEIS</name>
<organism evidence="2 3">
    <name type="scientific">Chromobacterium aquaticum</name>
    <dbReference type="NCBI Taxonomy" id="467180"/>
    <lineage>
        <taxon>Bacteria</taxon>
        <taxon>Pseudomonadati</taxon>
        <taxon>Pseudomonadota</taxon>
        <taxon>Betaproteobacteria</taxon>
        <taxon>Neisseriales</taxon>
        <taxon>Chromobacteriaceae</taxon>
        <taxon>Chromobacterium</taxon>
    </lineage>
</organism>
<dbReference type="PANTHER" id="PTHR37024">
    <property type="entry name" value="TYPE VI SECRETION SYSTEM DUF2094 AND IMPA-RELATED DOMAIN PROTEIN"/>
    <property type="match status" value="1"/>
</dbReference>
<dbReference type="InterPro" id="IPR010657">
    <property type="entry name" value="ImpA_N"/>
</dbReference>
<dbReference type="InterPro" id="IPR017739">
    <property type="entry name" value="T6SS-assoc_VCA0119"/>
</dbReference>
<proteinExistence type="predicted"/>
<dbReference type="RefSeq" id="WP_231462612.1">
    <property type="nucleotide sequence ID" value="NZ_JAJOHW010000078.1"/>
</dbReference>
<dbReference type="PANTHER" id="PTHR37024:SF5">
    <property type="entry name" value="IMPA N-TERMINAL DOMAIN-CONTAINING PROTEIN"/>
    <property type="match status" value="1"/>
</dbReference>
<evidence type="ECO:0000313" key="2">
    <source>
        <dbReference type="EMBL" id="MFC4492372.1"/>
    </source>
</evidence>
<feature type="domain" description="ImpA N-terminal" evidence="1">
    <location>
        <begin position="29"/>
        <end position="134"/>
    </location>
</feature>
<evidence type="ECO:0000313" key="3">
    <source>
        <dbReference type="Proteomes" id="UP001595999"/>
    </source>
</evidence>
<protein>
    <submittedName>
        <fullName evidence="2">Type VI secretion system protein TssA</fullName>
    </submittedName>
</protein>
<keyword evidence="3" id="KW-1185">Reference proteome</keyword>